<protein>
    <submittedName>
        <fullName evidence="2">Uncharacterized protein</fullName>
    </submittedName>
</protein>
<reference evidence="2 3" key="1">
    <citation type="submission" date="2022-01" db="EMBL/GenBank/DDBJ databases">
        <title>Whole genome-based taxonomy of the Shewanellaceae.</title>
        <authorList>
            <person name="Martin-Rodriguez A.J."/>
        </authorList>
    </citation>
    <scope>NUCLEOTIDE SEQUENCE [LARGE SCALE GENOMIC DNA]</scope>
    <source>
        <strain evidence="2 3">DSM 21332</strain>
    </source>
</reference>
<keyword evidence="3" id="KW-1185">Reference proteome</keyword>
<evidence type="ECO:0000313" key="3">
    <source>
        <dbReference type="Proteomes" id="UP001202831"/>
    </source>
</evidence>
<dbReference type="EMBL" id="JAKIKT010000010">
    <property type="protein sequence ID" value="MCL2916046.1"/>
    <property type="molecule type" value="Genomic_DNA"/>
</dbReference>
<organism evidence="2 3">
    <name type="scientific">Shewanella corallii</name>
    <dbReference type="NCBI Taxonomy" id="560080"/>
    <lineage>
        <taxon>Bacteria</taxon>
        <taxon>Pseudomonadati</taxon>
        <taxon>Pseudomonadota</taxon>
        <taxon>Gammaproteobacteria</taxon>
        <taxon>Alteromonadales</taxon>
        <taxon>Shewanellaceae</taxon>
        <taxon>Shewanella</taxon>
    </lineage>
</organism>
<name>A0ABT0NC41_9GAMM</name>
<dbReference type="RefSeq" id="WP_249250607.1">
    <property type="nucleotide sequence ID" value="NZ_JAKIKT010000010.1"/>
</dbReference>
<dbReference type="Proteomes" id="UP001202831">
    <property type="component" value="Unassembled WGS sequence"/>
</dbReference>
<keyword evidence="1" id="KW-1133">Transmembrane helix</keyword>
<gene>
    <name evidence="2" type="ORF">L2725_20095</name>
</gene>
<keyword evidence="1" id="KW-0472">Membrane</keyword>
<keyword evidence="1" id="KW-0812">Transmembrane</keyword>
<accession>A0ABT0NC41</accession>
<evidence type="ECO:0000256" key="1">
    <source>
        <dbReference type="SAM" id="Phobius"/>
    </source>
</evidence>
<evidence type="ECO:0000313" key="2">
    <source>
        <dbReference type="EMBL" id="MCL2916046.1"/>
    </source>
</evidence>
<comment type="caution">
    <text evidence="2">The sequence shown here is derived from an EMBL/GenBank/DDBJ whole genome shotgun (WGS) entry which is preliminary data.</text>
</comment>
<proteinExistence type="predicted"/>
<sequence length="279" mass="31145">MSDDIQLIVQAINKAAETDVIKDYIYPMLSGITFTLLAAGTAYFTVKHQERKQQHIAANLAKLKASNKLILSAQSALLNVITIKQAYILDLPSDPILRMLNIGQVECNYPLLDLPLEDFSFLSPSIDEIDHASWENLAKIAVLMKNYNATLGAWSKRNRFEDEVKMAILSVHGQKVIEPEISIETIIDAASAFKVGIAVDLNERSIELTDVIINDLHSFLTEFPKAVRPHIDVNAIKGYGKIIQYGNMAESFNEIMLAKTPSADWEEYTKFMKGKSTGK</sequence>
<feature type="transmembrane region" description="Helical" evidence="1">
    <location>
        <begin position="24"/>
        <end position="46"/>
    </location>
</feature>